<evidence type="ECO:0000256" key="3">
    <source>
        <dbReference type="ARBA" id="ARBA00023125"/>
    </source>
</evidence>
<dbReference type="Proteomes" id="UP001272052">
    <property type="component" value="Unassembled WGS sequence"/>
</dbReference>
<dbReference type="CDD" id="cd17273">
    <property type="entry name" value="RMtype1_S_EcoJA69PI-TRD1-CR1_like"/>
    <property type="match status" value="1"/>
</dbReference>
<dbReference type="PANTHER" id="PTHR30408:SF13">
    <property type="entry name" value="TYPE I RESTRICTION ENZYME HINDI SPECIFICITY SUBUNIT"/>
    <property type="match status" value="1"/>
</dbReference>
<dbReference type="InterPro" id="IPR052021">
    <property type="entry name" value="Type-I_RS_S_subunit"/>
</dbReference>
<dbReference type="InterPro" id="IPR000055">
    <property type="entry name" value="Restrct_endonuc_typeI_TRD"/>
</dbReference>
<protein>
    <recommendedName>
        <fullName evidence="4">Type I restriction modification DNA specificity domain-containing protein</fullName>
    </recommendedName>
</protein>
<gene>
    <name evidence="5" type="ORF">MmiAt1_11210</name>
</gene>
<evidence type="ECO:0000256" key="1">
    <source>
        <dbReference type="ARBA" id="ARBA00010923"/>
    </source>
</evidence>
<sequence>MGKWLQRKLGDLGEIVGGGTPSTKNESYYGGNISWITPKDLSNYSKRYIERGERNITESGYSNSSAKMLPKNSILFTSRAPIGYVAIASNEICTNQGFKSIIPNDKTDYLFLYYLLKHNKDKIESMGSGTTFKEISGSTMKNIEVYVPENLEEQRNISLILSSIDNKIELNNQINDYLEQIAQVMFIDFMTNHTGISTKLKTFCNFQEGYVNPSQNHPEYFDGKVKWLRAVDINESFIFNTSRTLTDTGFESAGKSALLFKPDTIAISKSGTIGRLGIVADYMCGNRAIINIVPHEAKLLHFVYLYLKSKQSEFEDLAVGSVQKNLYVPILQDLDVSLPPMNEILDFCESVTSLFSQWKNNVIENQNLVTARDTLLPKLMSGELSVENLQDAK</sequence>
<dbReference type="SUPFAM" id="SSF116734">
    <property type="entry name" value="DNA methylase specificity domain"/>
    <property type="match status" value="2"/>
</dbReference>
<keyword evidence="2" id="KW-0680">Restriction system</keyword>
<keyword evidence="6" id="KW-1185">Reference proteome</keyword>
<keyword evidence="3" id="KW-0238">DNA-binding</keyword>
<organism evidence="5 6">
    <name type="scientific">Methanimicrococcus hacksteinii</name>
    <dbReference type="NCBI Taxonomy" id="3028293"/>
    <lineage>
        <taxon>Archaea</taxon>
        <taxon>Methanobacteriati</taxon>
        <taxon>Methanobacteriota</taxon>
        <taxon>Stenosarchaea group</taxon>
        <taxon>Methanomicrobia</taxon>
        <taxon>Methanosarcinales</taxon>
        <taxon>Methanosarcinaceae</taxon>
        <taxon>Methanimicrococcus</taxon>
    </lineage>
</organism>
<dbReference type="Gene3D" id="3.90.220.20">
    <property type="entry name" value="DNA methylase specificity domains"/>
    <property type="match status" value="2"/>
</dbReference>
<proteinExistence type="inferred from homology"/>
<dbReference type="RefSeq" id="WP_318785960.1">
    <property type="nucleotide sequence ID" value="NZ_JAWDKC010000019.1"/>
</dbReference>
<comment type="caution">
    <text evidence="5">The sequence shown here is derived from an EMBL/GenBank/DDBJ whole genome shotgun (WGS) entry which is preliminary data.</text>
</comment>
<evidence type="ECO:0000256" key="2">
    <source>
        <dbReference type="ARBA" id="ARBA00022747"/>
    </source>
</evidence>
<feature type="domain" description="Type I restriction modification DNA specificity" evidence="4">
    <location>
        <begin position="199"/>
        <end position="363"/>
    </location>
</feature>
<dbReference type="InterPro" id="IPR044946">
    <property type="entry name" value="Restrct_endonuc_typeI_TRD_sf"/>
</dbReference>
<evidence type="ECO:0000313" key="6">
    <source>
        <dbReference type="Proteomes" id="UP001272052"/>
    </source>
</evidence>
<accession>A0ABU3VQ62</accession>
<dbReference type="PANTHER" id="PTHR30408">
    <property type="entry name" value="TYPE-1 RESTRICTION ENZYME ECOKI SPECIFICITY PROTEIN"/>
    <property type="match status" value="1"/>
</dbReference>
<comment type="similarity">
    <text evidence="1">Belongs to the type-I restriction system S methylase family.</text>
</comment>
<evidence type="ECO:0000259" key="4">
    <source>
        <dbReference type="Pfam" id="PF01420"/>
    </source>
</evidence>
<name>A0ABU3VQ62_9EURY</name>
<reference evidence="5 6" key="1">
    <citation type="submission" date="2023-06" db="EMBL/GenBank/DDBJ databases">
        <title>Genome sequence of Methanimicrococcus sp. At1.</title>
        <authorList>
            <person name="Protasov E."/>
            <person name="Platt K."/>
            <person name="Poehlein A."/>
            <person name="Daniel R."/>
            <person name="Brune A."/>
        </authorList>
    </citation>
    <scope>NUCLEOTIDE SEQUENCE [LARGE SCALE GENOMIC DNA]</scope>
    <source>
        <strain evidence="5 6">At1</strain>
    </source>
</reference>
<dbReference type="EMBL" id="JAWDKC010000019">
    <property type="protein sequence ID" value="MDV0445538.1"/>
    <property type="molecule type" value="Genomic_DNA"/>
</dbReference>
<feature type="domain" description="Type I restriction modification DNA specificity" evidence="4">
    <location>
        <begin position="2"/>
        <end position="180"/>
    </location>
</feature>
<evidence type="ECO:0000313" key="5">
    <source>
        <dbReference type="EMBL" id="MDV0445538.1"/>
    </source>
</evidence>
<dbReference type="Pfam" id="PF01420">
    <property type="entry name" value="Methylase_S"/>
    <property type="match status" value="2"/>
</dbReference>